<organism evidence="11 12">
    <name type="scientific">Cereibacter changlensis JA139</name>
    <dbReference type="NCBI Taxonomy" id="1188249"/>
    <lineage>
        <taxon>Bacteria</taxon>
        <taxon>Pseudomonadati</taxon>
        <taxon>Pseudomonadota</taxon>
        <taxon>Alphaproteobacteria</taxon>
        <taxon>Rhodobacterales</taxon>
        <taxon>Paracoccaceae</taxon>
        <taxon>Cereibacter</taxon>
    </lineage>
</organism>
<dbReference type="PANTHER" id="PTHR35011">
    <property type="entry name" value="2,3-DIKETO-L-GULONATE TRAP TRANSPORTER SMALL PERMEASE PROTEIN YIAM"/>
    <property type="match status" value="1"/>
</dbReference>
<evidence type="ECO:0000256" key="9">
    <source>
        <dbReference type="RuleBase" id="RU369079"/>
    </source>
</evidence>
<reference evidence="11 12" key="1">
    <citation type="submission" date="2018-03" db="EMBL/GenBank/DDBJ databases">
        <title>Cereibacter changlensis.</title>
        <authorList>
            <person name="Meyer T.E."/>
            <person name="Miller S."/>
            <person name="Lodha T."/>
            <person name="Gandham S."/>
            <person name="Chintalapati S."/>
            <person name="Chintalapati V.R."/>
        </authorList>
    </citation>
    <scope>NUCLEOTIDE SEQUENCE [LARGE SCALE GENOMIC DNA]</scope>
    <source>
        <strain evidence="11 12">JA139</strain>
    </source>
</reference>
<comment type="subunit">
    <text evidence="9">The complex comprises the extracytoplasmic solute receptor protein and the two transmembrane proteins.</text>
</comment>
<evidence type="ECO:0000259" key="10">
    <source>
        <dbReference type="Pfam" id="PF04290"/>
    </source>
</evidence>
<keyword evidence="4 9" id="KW-0997">Cell inner membrane</keyword>
<evidence type="ECO:0000256" key="5">
    <source>
        <dbReference type="ARBA" id="ARBA00022692"/>
    </source>
</evidence>
<comment type="subcellular location">
    <subcellularLocation>
        <location evidence="1 9">Cell inner membrane</location>
        <topology evidence="1 9">Multi-pass membrane protein</topology>
    </subcellularLocation>
</comment>
<keyword evidence="7 9" id="KW-0472">Membrane</keyword>
<gene>
    <name evidence="11" type="ORF">C5F48_10215</name>
</gene>
<dbReference type="GO" id="GO:0022857">
    <property type="term" value="F:transmembrane transporter activity"/>
    <property type="evidence" value="ECO:0007669"/>
    <property type="project" value="UniProtKB-UniRule"/>
</dbReference>
<protein>
    <recommendedName>
        <fullName evidence="9">TRAP transporter small permease protein</fullName>
    </recommendedName>
</protein>
<name>A0A2T4JV90_9RHOB</name>
<evidence type="ECO:0000256" key="3">
    <source>
        <dbReference type="ARBA" id="ARBA00022475"/>
    </source>
</evidence>
<dbReference type="EMBL" id="PZKG01000037">
    <property type="protein sequence ID" value="PTE21838.1"/>
    <property type="molecule type" value="Genomic_DNA"/>
</dbReference>
<comment type="similarity">
    <text evidence="8 9">Belongs to the TRAP transporter small permease family.</text>
</comment>
<dbReference type="AlphaFoldDB" id="A0A2T4JV90"/>
<dbReference type="InterPro" id="IPR007387">
    <property type="entry name" value="TRAP_DctQ"/>
</dbReference>
<dbReference type="Proteomes" id="UP000241010">
    <property type="component" value="Unassembled WGS sequence"/>
</dbReference>
<evidence type="ECO:0000313" key="11">
    <source>
        <dbReference type="EMBL" id="PTE21838.1"/>
    </source>
</evidence>
<keyword evidence="6 9" id="KW-1133">Transmembrane helix</keyword>
<dbReference type="OrthoDB" id="4964541at2"/>
<evidence type="ECO:0000313" key="12">
    <source>
        <dbReference type="Proteomes" id="UP000241010"/>
    </source>
</evidence>
<feature type="transmembrane region" description="Helical" evidence="9">
    <location>
        <begin position="12"/>
        <end position="35"/>
    </location>
</feature>
<evidence type="ECO:0000256" key="1">
    <source>
        <dbReference type="ARBA" id="ARBA00004429"/>
    </source>
</evidence>
<keyword evidence="2 9" id="KW-0813">Transport</keyword>
<keyword evidence="5 9" id="KW-0812">Transmembrane</keyword>
<feature type="transmembrane region" description="Helical" evidence="9">
    <location>
        <begin position="131"/>
        <end position="150"/>
    </location>
</feature>
<keyword evidence="3" id="KW-1003">Cell membrane</keyword>
<feature type="transmembrane region" description="Helical" evidence="9">
    <location>
        <begin position="89"/>
        <end position="111"/>
    </location>
</feature>
<feature type="domain" description="Tripartite ATP-independent periplasmic transporters DctQ component" evidence="10">
    <location>
        <begin position="27"/>
        <end position="149"/>
    </location>
</feature>
<comment type="function">
    <text evidence="9">Part of the tripartite ATP-independent periplasmic (TRAP) transport system.</text>
</comment>
<evidence type="ECO:0000256" key="6">
    <source>
        <dbReference type="ARBA" id="ARBA00022989"/>
    </source>
</evidence>
<evidence type="ECO:0000256" key="4">
    <source>
        <dbReference type="ARBA" id="ARBA00022519"/>
    </source>
</evidence>
<keyword evidence="12" id="KW-1185">Reference proteome</keyword>
<sequence length="173" mass="19101">MSPFLSTAEKAFLALNRGAVILALAAMACLVFANVMLRFFTNNSIVWAEEVARYLMIYMTFLSAGLALRGGLLVAVSQIHLRLPQGAARLLRTAMLLVLLVFCGWMIWSGLEYVSRMGRQVTPATRISFSHIYRAMPIGFGLLMIHILLVSRHFVTQGRFDADTHEHGSAVGG</sequence>
<dbReference type="InterPro" id="IPR055348">
    <property type="entry name" value="DctQ"/>
</dbReference>
<proteinExistence type="inferred from homology"/>
<accession>A0A2T4JV90</accession>
<feature type="transmembrane region" description="Helical" evidence="9">
    <location>
        <begin position="55"/>
        <end position="77"/>
    </location>
</feature>
<dbReference type="GO" id="GO:0005886">
    <property type="term" value="C:plasma membrane"/>
    <property type="evidence" value="ECO:0007669"/>
    <property type="project" value="UniProtKB-SubCell"/>
</dbReference>
<dbReference type="GO" id="GO:0015740">
    <property type="term" value="P:C4-dicarboxylate transport"/>
    <property type="evidence" value="ECO:0007669"/>
    <property type="project" value="TreeGrafter"/>
</dbReference>
<evidence type="ECO:0000256" key="7">
    <source>
        <dbReference type="ARBA" id="ARBA00023136"/>
    </source>
</evidence>
<comment type="caution">
    <text evidence="11">The sequence shown here is derived from an EMBL/GenBank/DDBJ whole genome shotgun (WGS) entry which is preliminary data.</text>
</comment>
<evidence type="ECO:0000256" key="2">
    <source>
        <dbReference type="ARBA" id="ARBA00022448"/>
    </source>
</evidence>
<dbReference type="PANTHER" id="PTHR35011:SF2">
    <property type="entry name" value="2,3-DIKETO-L-GULONATE TRAP TRANSPORTER SMALL PERMEASE PROTEIN YIAM"/>
    <property type="match status" value="1"/>
</dbReference>
<dbReference type="Pfam" id="PF04290">
    <property type="entry name" value="DctQ"/>
    <property type="match status" value="1"/>
</dbReference>
<evidence type="ECO:0000256" key="8">
    <source>
        <dbReference type="ARBA" id="ARBA00038436"/>
    </source>
</evidence>
<dbReference type="RefSeq" id="WP_107663808.1">
    <property type="nucleotide sequence ID" value="NZ_PZKG01000037.1"/>
</dbReference>